<evidence type="ECO:0000256" key="4">
    <source>
        <dbReference type="ARBA" id="ARBA00022618"/>
    </source>
</evidence>
<keyword evidence="12" id="KW-0131">Cell cycle</keyword>
<evidence type="ECO:0000256" key="17">
    <source>
        <dbReference type="ARBA" id="ARBA00041185"/>
    </source>
</evidence>
<keyword evidence="3" id="KW-1003">Cell membrane</keyword>
<evidence type="ECO:0000256" key="20">
    <source>
        <dbReference type="ARBA" id="ARBA00049902"/>
    </source>
</evidence>
<dbReference type="GO" id="GO:0008955">
    <property type="term" value="F:peptidoglycan glycosyltransferase activity"/>
    <property type="evidence" value="ECO:0007669"/>
    <property type="project" value="UniProtKB-EC"/>
</dbReference>
<evidence type="ECO:0000256" key="14">
    <source>
        <dbReference type="ARBA" id="ARBA00032370"/>
    </source>
</evidence>
<evidence type="ECO:0000256" key="5">
    <source>
        <dbReference type="ARBA" id="ARBA00022676"/>
    </source>
</evidence>
<dbReference type="GO" id="GO:0009252">
    <property type="term" value="P:peptidoglycan biosynthetic process"/>
    <property type="evidence" value="ECO:0007669"/>
    <property type="project" value="UniProtKB-KW"/>
</dbReference>
<dbReference type="GO" id="GO:0051301">
    <property type="term" value="P:cell division"/>
    <property type="evidence" value="ECO:0007669"/>
    <property type="project" value="UniProtKB-KW"/>
</dbReference>
<dbReference type="AlphaFoldDB" id="A0A8J2VNP7"/>
<keyword evidence="8" id="KW-0133">Cell shape</keyword>
<evidence type="ECO:0000256" key="19">
    <source>
        <dbReference type="ARBA" id="ARBA00044770"/>
    </source>
</evidence>
<feature type="transmembrane region" description="Helical" evidence="22">
    <location>
        <begin position="165"/>
        <end position="182"/>
    </location>
</feature>
<feature type="transmembrane region" description="Helical" evidence="22">
    <location>
        <begin position="305"/>
        <end position="324"/>
    </location>
</feature>
<keyword evidence="9" id="KW-0573">Peptidoglycan synthesis</keyword>
<comment type="subcellular location">
    <subcellularLocation>
        <location evidence="1">Cell membrane</location>
        <topology evidence="1">Multi-pass membrane protein</topology>
    </subcellularLocation>
</comment>
<comment type="function">
    <text evidence="21">Peptidoglycan polymerase that is essential for cell division.</text>
</comment>
<evidence type="ECO:0000256" key="9">
    <source>
        <dbReference type="ARBA" id="ARBA00022984"/>
    </source>
</evidence>
<evidence type="ECO:0000256" key="11">
    <source>
        <dbReference type="ARBA" id="ARBA00023136"/>
    </source>
</evidence>
<dbReference type="PANTHER" id="PTHR30474:SF2">
    <property type="entry name" value="PEPTIDOGLYCAN GLYCOSYLTRANSFERASE FTSW-RELATED"/>
    <property type="match status" value="1"/>
</dbReference>
<dbReference type="NCBIfam" id="TIGR02614">
    <property type="entry name" value="ftsW"/>
    <property type="match status" value="1"/>
</dbReference>
<protein>
    <recommendedName>
        <fullName evidence="17">Probable peptidoglycan glycosyltransferase FtsW</fullName>
        <ecNumber evidence="19">2.4.99.28</ecNumber>
    </recommendedName>
    <alternativeName>
        <fullName evidence="18">Cell division protein FtsW</fullName>
    </alternativeName>
    <alternativeName>
        <fullName evidence="15">Cell wall polymerase</fullName>
    </alternativeName>
    <alternativeName>
        <fullName evidence="14">Peptidoglycan polymerase</fullName>
    </alternativeName>
</protein>
<keyword evidence="4" id="KW-0132">Cell division</keyword>
<dbReference type="GO" id="GO:0008360">
    <property type="term" value="P:regulation of cell shape"/>
    <property type="evidence" value="ECO:0007669"/>
    <property type="project" value="UniProtKB-KW"/>
</dbReference>
<evidence type="ECO:0000256" key="18">
    <source>
        <dbReference type="ARBA" id="ARBA00041418"/>
    </source>
</evidence>
<proteinExistence type="inferred from homology"/>
<feature type="transmembrane region" description="Helical" evidence="22">
    <location>
        <begin position="187"/>
        <end position="206"/>
    </location>
</feature>
<accession>A0A8J2VNP7</accession>
<feature type="transmembrane region" description="Helical" evidence="22">
    <location>
        <begin position="12"/>
        <end position="30"/>
    </location>
</feature>
<keyword evidence="6" id="KW-0808">Transferase</keyword>
<evidence type="ECO:0000256" key="1">
    <source>
        <dbReference type="ARBA" id="ARBA00004651"/>
    </source>
</evidence>
<name>A0A8J2VNP7_9BACL</name>
<dbReference type="PANTHER" id="PTHR30474">
    <property type="entry name" value="CELL CYCLE PROTEIN"/>
    <property type="match status" value="1"/>
</dbReference>
<dbReference type="InterPro" id="IPR001182">
    <property type="entry name" value="FtsW/RodA"/>
</dbReference>
<comment type="catalytic activity">
    <reaction evidence="20">
        <text>[GlcNAc-(1-&gt;4)-Mur2Ac(oyl-L-Ala-gamma-D-Glu-L-Lys-D-Ala-D-Ala)](n)-di-trans,octa-cis-undecaprenyl diphosphate + beta-D-GlcNAc-(1-&gt;4)-Mur2Ac(oyl-L-Ala-gamma-D-Glu-L-Lys-D-Ala-D-Ala)-di-trans,octa-cis-undecaprenyl diphosphate = [GlcNAc-(1-&gt;4)-Mur2Ac(oyl-L-Ala-gamma-D-Glu-L-Lys-D-Ala-D-Ala)](n+1)-di-trans,octa-cis-undecaprenyl diphosphate + di-trans,octa-cis-undecaprenyl diphosphate + H(+)</text>
        <dbReference type="Rhea" id="RHEA:23708"/>
        <dbReference type="Rhea" id="RHEA-COMP:9602"/>
        <dbReference type="Rhea" id="RHEA-COMP:9603"/>
        <dbReference type="ChEBI" id="CHEBI:15378"/>
        <dbReference type="ChEBI" id="CHEBI:58405"/>
        <dbReference type="ChEBI" id="CHEBI:60033"/>
        <dbReference type="ChEBI" id="CHEBI:78435"/>
        <dbReference type="EC" id="2.4.99.28"/>
    </reaction>
</comment>
<reference evidence="23" key="2">
    <citation type="submission" date="2020-09" db="EMBL/GenBank/DDBJ databases">
        <authorList>
            <person name="Sun Q."/>
            <person name="Zhou Y."/>
        </authorList>
    </citation>
    <scope>NUCLEOTIDE SEQUENCE</scope>
    <source>
        <strain evidence="23">CGMCC 1.15371</strain>
    </source>
</reference>
<organism evidence="23 24">
    <name type="scientific">Pullulanibacillus camelliae</name>
    <dbReference type="NCBI Taxonomy" id="1707096"/>
    <lineage>
        <taxon>Bacteria</taxon>
        <taxon>Bacillati</taxon>
        <taxon>Bacillota</taxon>
        <taxon>Bacilli</taxon>
        <taxon>Bacillales</taxon>
        <taxon>Sporolactobacillaceae</taxon>
        <taxon>Pullulanibacillus</taxon>
    </lineage>
</organism>
<keyword evidence="13" id="KW-0961">Cell wall biogenesis/degradation</keyword>
<dbReference type="EMBL" id="BMIR01000008">
    <property type="protein sequence ID" value="GGE41042.1"/>
    <property type="molecule type" value="Genomic_DNA"/>
</dbReference>
<dbReference type="GO" id="GO:0071555">
    <property type="term" value="P:cell wall organization"/>
    <property type="evidence" value="ECO:0007669"/>
    <property type="project" value="UniProtKB-KW"/>
</dbReference>
<dbReference type="PROSITE" id="PS00428">
    <property type="entry name" value="FTSW_RODA_SPOVE"/>
    <property type="match status" value="1"/>
</dbReference>
<evidence type="ECO:0000256" key="8">
    <source>
        <dbReference type="ARBA" id="ARBA00022960"/>
    </source>
</evidence>
<evidence type="ECO:0000256" key="6">
    <source>
        <dbReference type="ARBA" id="ARBA00022679"/>
    </source>
</evidence>
<evidence type="ECO:0000256" key="13">
    <source>
        <dbReference type="ARBA" id="ARBA00023316"/>
    </source>
</evidence>
<evidence type="ECO:0000256" key="15">
    <source>
        <dbReference type="ARBA" id="ARBA00033270"/>
    </source>
</evidence>
<feature type="transmembrane region" description="Helical" evidence="22">
    <location>
        <begin position="79"/>
        <end position="97"/>
    </location>
</feature>
<evidence type="ECO:0000256" key="10">
    <source>
        <dbReference type="ARBA" id="ARBA00022989"/>
    </source>
</evidence>
<evidence type="ECO:0000313" key="24">
    <source>
        <dbReference type="Proteomes" id="UP000628775"/>
    </source>
</evidence>
<keyword evidence="5" id="KW-0328">Glycosyltransferase</keyword>
<dbReference type="GO" id="GO:0015648">
    <property type="term" value="F:lipid-linked peptidoglycan transporter activity"/>
    <property type="evidence" value="ECO:0007669"/>
    <property type="project" value="TreeGrafter"/>
</dbReference>
<evidence type="ECO:0000256" key="3">
    <source>
        <dbReference type="ARBA" id="ARBA00022475"/>
    </source>
</evidence>
<evidence type="ECO:0000256" key="21">
    <source>
        <dbReference type="ARBA" id="ARBA00049966"/>
    </source>
</evidence>
<dbReference type="GO" id="GO:0005886">
    <property type="term" value="C:plasma membrane"/>
    <property type="evidence" value="ECO:0007669"/>
    <property type="project" value="UniProtKB-SubCell"/>
</dbReference>
<comment type="pathway">
    <text evidence="2">Cell wall biogenesis; peptidoglycan biosynthesis.</text>
</comment>
<keyword evidence="24" id="KW-1185">Reference proteome</keyword>
<dbReference type="Proteomes" id="UP000628775">
    <property type="component" value="Unassembled WGS sequence"/>
</dbReference>
<gene>
    <name evidence="23" type="primary">ftsW</name>
    <name evidence="23" type="ORF">GCM10011391_19730</name>
</gene>
<evidence type="ECO:0000313" key="23">
    <source>
        <dbReference type="EMBL" id="GGE41042.1"/>
    </source>
</evidence>
<dbReference type="Pfam" id="PF01098">
    <property type="entry name" value="FTSW_RODA_SPOVE"/>
    <property type="match status" value="1"/>
</dbReference>
<dbReference type="GO" id="GO:0032153">
    <property type="term" value="C:cell division site"/>
    <property type="evidence" value="ECO:0007669"/>
    <property type="project" value="TreeGrafter"/>
</dbReference>
<feature type="transmembrane region" description="Helical" evidence="22">
    <location>
        <begin position="109"/>
        <end position="129"/>
    </location>
</feature>
<reference evidence="23" key="1">
    <citation type="journal article" date="2014" name="Int. J. Syst. Evol. Microbiol.">
        <title>Complete genome sequence of Corynebacterium casei LMG S-19264T (=DSM 44701T), isolated from a smear-ripened cheese.</title>
        <authorList>
            <consortium name="US DOE Joint Genome Institute (JGI-PGF)"/>
            <person name="Walter F."/>
            <person name="Albersmeier A."/>
            <person name="Kalinowski J."/>
            <person name="Ruckert C."/>
        </authorList>
    </citation>
    <scope>NUCLEOTIDE SEQUENCE</scope>
    <source>
        <strain evidence="23">CGMCC 1.15371</strain>
    </source>
</reference>
<evidence type="ECO:0000256" key="7">
    <source>
        <dbReference type="ARBA" id="ARBA00022692"/>
    </source>
</evidence>
<keyword evidence="7 22" id="KW-0812">Transmembrane</keyword>
<sequence>MVRKLIRHFDYSIIIVSLLLTGFGLIMVYSSSMIVATTSGHAADYIFLKQLFWALVAFCALIVGSIIPYKMYKAFVKPIIIITLILLVLVLLIGTDINNAQSWFKIGPIQIQPAEIAKLSVIVYLASVFSNKQAYISEFKSSVLPPLIMISLVFLLIAVQPDLGSAMIIAGISIMMILCSGIRMKHIITLMVFAAIALSIIFTFSLSSEQASRFTSAYHPFDKNIRENGGWQLINSYIAIASGGLTGKGLGDSVEKSGFLPEPHTDFIMAIVAEELGVFGVLFVIICIAYIVIKSILIGMRCRDVFGSLLAIGIASFIGIQTFINLGVVSGLLPITGVTLPFISYGGSSLVMLLFSVGILVNISGVIRMKEQANKEEAA</sequence>
<feature type="transmembrane region" description="Helical" evidence="22">
    <location>
        <begin position="267"/>
        <end position="293"/>
    </location>
</feature>
<dbReference type="EC" id="2.4.99.28" evidence="19"/>
<evidence type="ECO:0000256" key="22">
    <source>
        <dbReference type="SAM" id="Phobius"/>
    </source>
</evidence>
<dbReference type="InterPro" id="IPR013437">
    <property type="entry name" value="FtsW"/>
</dbReference>
<dbReference type="RefSeq" id="WP_188692911.1">
    <property type="nucleotide sequence ID" value="NZ_BMIR01000008.1"/>
</dbReference>
<comment type="similarity">
    <text evidence="16">Belongs to the SEDS family. FtsW subfamily.</text>
</comment>
<keyword evidence="10 22" id="KW-1133">Transmembrane helix</keyword>
<keyword evidence="11 22" id="KW-0472">Membrane</keyword>
<dbReference type="InterPro" id="IPR018365">
    <property type="entry name" value="Cell_cycle_FtsW-rel_CS"/>
</dbReference>
<evidence type="ECO:0000256" key="16">
    <source>
        <dbReference type="ARBA" id="ARBA00038053"/>
    </source>
</evidence>
<evidence type="ECO:0000256" key="2">
    <source>
        <dbReference type="ARBA" id="ARBA00004752"/>
    </source>
</evidence>
<feature type="transmembrane region" description="Helical" evidence="22">
    <location>
        <begin position="141"/>
        <end position="159"/>
    </location>
</feature>
<feature type="transmembrane region" description="Helical" evidence="22">
    <location>
        <begin position="344"/>
        <end position="367"/>
    </location>
</feature>
<evidence type="ECO:0000256" key="12">
    <source>
        <dbReference type="ARBA" id="ARBA00023306"/>
    </source>
</evidence>
<feature type="transmembrane region" description="Helical" evidence="22">
    <location>
        <begin position="50"/>
        <end position="67"/>
    </location>
</feature>
<comment type="caution">
    <text evidence="23">The sequence shown here is derived from an EMBL/GenBank/DDBJ whole genome shotgun (WGS) entry which is preliminary data.</text>
</comment>